<evidence type="ECO:0000313" key="1">
    <source>
        <dbReference type="EMBL" id="MBB6061908.1"/>
    </source>
</evidence>
<name>A0A841GR32_9BACT</name>
<proteinExistence type="predicted"/>
<protein>
    <submittedName>
        <fullName evidence="1">Uncharacterized protein</fullName>
    </submittedName>
</protein>
<dbReference type="EMBL" id="JACHEX010000001">
    <property type="protein sequence ID" value="MBB6061908.1"/>
    <property type="molecule type" value="Genomic_DNA"/>
</dbReference>
<comment type="caution">
    <text evidence="1">The sequence shown here is derived from an EMBL/GenBank/DDBJ whole genome shotgun (WGS) entry which is preliminary data.</text>
</comment>
<keyword evidence="2" id="KW-1185">Reference proteome</keyword>
<reference evidence="1 2" key="1">
    <citation type="submission" date="2020-08" db="EMBL/GenBank/DDBJ databases">
        <title>Genomic Encyclopedia of Type Strains, Phase IV (KMG-IV): sequencing the most valuable type-strain genomes for metagenomic binning, comparative biology and taxonomic classification.</title>
        <authorList>
            <person name="Goeker M."/>
        </authorList>
    </citation>
    <scope>NUCLEOTIDE SEQUENCE [LARGE SCALE GENOMIC DNA]</scope>
    <source>
        <strain evidence="1 2">DSM 13481</strain>
    </source>
</reference>
<organism evidence="1 2">
    <name type="scientific">Thermosipho japonicus</name>
    <dbReference type="NCBI Taxonomy" id="90323"/>
    <lineage>
        <taxon>Bacteria</taxon>
        <taxon>Thermotogati</taxon>
        <taxon>Thermotogota</taxon>
        <taxon>Thermotogae</taxon>
        <taxon>Thermotogales</taxon>
        <taxon>Fervidobacteriaceae</taxon>
        <taxon>Thermosipho</taxon>
    </lineage>
</organism>
<gene>
    <name evidence="1" type="ORF">HNP65_000330</name>
</gene>
<sequence>MSKELEVKKETGSMLQIDEGAIKEIKHQYDLFRKLQKEVLEENVDYGFPIKQHSESQKPSLYKSGAEKLVRLFNLTPEFEIIKEIENESFIMYKFVCRLKAQDGKIIGVGYGACNSKEKKGWDQNPWVFQNSILKIAKKRSLVDAVLTGLGASNVFTQDLEDMEIAEEHPKQPGKPQQQNTYYIVKDMAEKQLYKEKTELWQLMKKRAKELHLEPEDVLNDVKEKFDLNTLSGIRTAKNYVEAYKPYEEENVIEYDAVKNIKDNLFAEIDEELSDAPF</sequence>
<evidence type="ECO:0000313" key="2">
    <source>
        <dbReference type="Proteomes" id="UP000555828"/>
    </source>
</evidence>
<dbReference type="RefSeq" id="WP_184618656.1">
    <property type="nucleotide sequence ID" value="NZ_JACHEX010000001.1"/>
</dbReference>
<accession>A0A841GR32</accession>
<dbReference type="AlphaFoldDB" id="A0A841GR32"/>
<dbReference type="Proteomes" id="UP000555828">
    <property type="component" value="Unassembled WGS sequence"/>
</dbReference>